<dbReference type="RefSeq" id="WP_073387214.1">
    <property type="nucleotide sequence ID" value="NZ_FQXK01000014.1"/>
</dbReference>
<evidence type="ECO:0008006" key="4">
    <source>
        <dbReference type="Google" id="ProtNLM"/>
    </source>
</evidence>
<dbReference type="Proteomes" id="UP000184278">
    <property type="component" value="Unassembled WGS sequence"/>
</dbReference>
<dbReference type="AlphaFoldDB" id="A0A1M5YZT8"/>
<sequence length="159" mass="18119">MAGTYLDMMEDSLRKKIEIMKQIEVQNGIQKEALETIGGPDEDAFDKSVNIKGELIDKLTELNDGFDSLYEKVGKELDGKKDKYRDQIQRMQDLIRDVTDLSNTLEVQESRNKDLADNYFSSTRKEMKTGKQSAAAALNYHITMNKSANIQPHFIDNHG</sequence>
<organism evidence="2 3">
    <name type="scientific">Butyrivibrio fibrisolvens DSM 3071</name>
    <dbReference type="NCBI Taxonomy" id="1121131"/>
    <lineage>
        <taxon>Bacteria</taxon>
        <taxon>Bacillati</taxon>
        <taxon>Bacillota</taxon>
        <taxon>Clostridia</taxon>
        <taxon>Lachnospirales</taxon>
        <taxon>Lachnospiraceae</taxon>
        <taxon>Butyrivibrio</taxon>
    </lineage>
</organism>
<evidence type="ECO:0000256" key="1">
    <source>
        <dbReference type="SAM" id="Coils"/>
    </source>
</evidence>
<accession>A0A1M5YZT8</accession>
<proteinExistence type="predicted"/>
<name>A0A1M5YZT8_BUTFI</name>
<protein>
    <recommendedName>
        <fullName evidence="4">FlgN protein</fullName>
    </recommendedName>
</protein>
<feature type="coiled-coil region" evidence="1">
    <location>
        <begin position="81"/>
        <end position="118"/>
    </location>
</feature>
<dbReference type="GeneID" id="89508415"/>
<evidence type="ECO:0000313" key="2">
    <source>
        <dbReference type="EMBL" id="SHI17479.1"/>
    </source>
</evidence>
<keyword evidence="1" id="KW-0175">Coiled coil</keyword>
<dbReference type="STRING" id="1121131.SAMN02745229_01859"/>
<gene>
    <name evidence="2" type="ORF">SAMN02745229_01859</name>
</gene>
<dbReference type="OrthoDB" id="9798495at2"/>
<keyword evidence="3" id="KW-1185">Reference proteome</keyword>
<reference evidence="3" key="1">
    <citation type="submission" date="2016-11" db="EMBL/GenBank/DDBJ databases">
        <authorList>
            <person name="Varghese N."/>
            <person name="Submissions S."/>
        </authorList>
    </citation>
    <scope>NUCLEOTIDE SEQUENCE [LARGE SCALE GENOMIC DNA]</scope>
    <source>
        <strain evidence="3">DSM 3071</strain>
    </source>
</reference>
<evidence type="ECO:0000313" key="3">
    <source>
        <dbReference type="Proteomes" id="UP000184278"/>
    </source>
</evidence>
<dbReference type="EMBL" id="FQXK01000014">
    <property type="protein sequence ID" value="SHI17479.1"/>
    <property type="molecule type" value="Genomic_DNA"/>
</dbReference>